<reference evidence="2 3" key="1">
    <citation type="journal article" date="2015" name="Nature">
        <title>rRNA introns, odd ribosomes, and small enigmatic genomes across a large radiation of phyla.</title>
        <authorList>
            <person name="Brown C.T."/>
            <person name="Hug L.A."/>
            <person name="Thomas B.C."/>
            <person name="Sharon I."/>
            <person name="Castelle C.J."/>
            <person name="Singh A."/>
            <person name="Wilkins M.J."/>
            <person name="Williams K.H."/>
            <person name="Banfield J.F."/>
        </authorList>
    </citation>
    <scope>NUCLEOTIDE SEQUENCE [LARGE SCALE GENOMIC DNA]</scope>
</reference>
<feature type="transmembrane region" description="Helical" evidence="1">
    <location>
        <begin position="44"/>
        <end position="62"/>
    </location>
</feature>
<accession>A0A0G1Q3S5</accession>
<sequence length="249" mass="27716">MSRNSFLAVLAQRLSFAIFLVGKVLRFLFFLGFLFFLLKGTNTLAGYGINQVIFFFLTFNFIDATAQFFFREVYRFRPLVVSGDLDLVLVKPISGLFRVLLGGADLIDFVTLPPLAFALFYVGRLLNPTTFEVGLFLLLVINGLLIATAFHIFVLSLGIITLEIDHTVMIYRDLTSLGRFPVDIYKQPLRGVLTYLLPVGVMVTLPAKALMGLVTPPGVLASFALSAIVIFLSLRFWNFALTKYTSASS</sequence>
<name>A0A0G1Q3S5_9BACT</name>
<feature type="transmembrane region" description="Helical" evidence="1">
    <location>
        <begin position="99"/>
        <end position="123"/>
    </location>
</feature>
<keyword evidence="1" id="KW-1133">Transmembrane helix</keyword>
<dbReference type="EMBL" id="LCLG01000002">
    <property type="protein sequence ID" value="KKU12338.1"/>
    <property type="molecule type" value="Genomic_DNA"/>
</dbReference>
<keyword evidence="1" id="KW-0812">Transmembrane</keyword>
<evidence type="ECO:0000256" key="1">
    <source>
        <dbReference type="SAM" id="Phobius"/>
    </source>
</evidence>
<feature type="transmembrane region" description="Helical" evidence="1">
    <location>
        <begin position="16"/>
        <end position="38"/>
    </location>
</feature>
<dbReference type="Pfam" id="PF06182">
    <property type="entry name" value="ABC2_membrane_6"/>
    <property type="match status" value="1"/>
</dbReference>
<evidence type="ECO:0000313" key="2">
    <source>
        <dbReference type="EMBL" id="KKU12338.1"/>
    </source>
</evidence>
<dbReference type="PANTHER" id="PTHR36833:SF1">
    <property type="entry name" value="INTEGRAL MEMBRANE TRANSPORT PROTEIN"/>
    <property type="match status" value="1"/>
</dbReference>
<proteinExistence type="predicted"/>
<feature type="transmembrane region" description="Helical" evidence="1">
    <location>
        <begin position="219"/>
        <end position="237"/>
    </location>
</feature>
<gene>
    <name evidence="2" type="ORF">UX19_C0002G0045</name>
</gene>
<organism evidence="2 3">
    <name type="scientific">Candidatus Woesebacteria bacterium GW2011_GWA1_45_8</name>
    <dbReference type="NCBI Taxonomy" id="1618559"/>
    <lineage>
        <taxon>Bacteria</taxon>
        <taxon>Candidatus Woeseibacteriota</taxon>
    </lineage>
</organism>
<feature type="transmembrane region" description="Helical" evidence="1">
    <location>
        <begin position="135"/>
        <end position="162"/>
    </location>
</feature>
<dbReference type="InterPro" id="IPR010390">
    <property type="entry name" value="ABC-2_transporter-like"/>
</dbReference>
<protein>
    <submittedName>
        <fullName evidence="2">Uncharacterized protein</fullName>
    </submittedName>
</protein>
<comment type="caution">
    <text evidence="2">The sequence shown here is derived from an EMBL/GenBank/DDBJ whole genome shotgun (WGS) entry which is preliminary data.</text>
</comment>
<dbReference type="Proteomes" id="UP000034653">
    <property type="component" value="Unassembled WGS sequence"/>
</dbReference>
<keyword evidence="1" id="KW-0472">Membrane</keyword>
<dbReference type="PANTHER" id="PTHR36833">
    <property type="entry name" value="SLR0610 PROTEIN-RELATED"/>
    <property type="match status" value="1"/>
</dbReference>
<evidence type="ECO:0000313" key="3">
    <source>
        <dbReference type="Proteomes" id="UP000034653"/>
    </source>
</evidence>
<dbReference type="AlphaFoldDB" id="A0A0G1Q3S5"/>